<sequence>MLEKILSNTFFIGFWFLVCCQNKTKPEVFQQMRTKYQDLKIDDSNYFLKDFGWSDNSIKMSGKNYQKLKCSPDSYFFIGGYCRMQNGSLLLIPFDYKNATGFNEDTLFSFNVPEQASWNARFDNDRKMSSGDSIVFTGKTLAQNDTLFNFTLHPFYFYPASGNKHYQAHRFDVEVSKSRGIIRVFTIIGNRDTLYEATLLPQEKFINRMGNKLII</sequence>
<dbReference type="KEGG" id="pseg:D3H65_05350"/>
<accession>A0A3B7MK79</accession>
<evidence type="ECO:0000313" key="1">
    <source>
        <dbReference type="EMBL" id="AXY73436.1"/>
    </source>
</evidence>
<keyword evidence="2" id="KW-1185">Reference proteome</keyword>
<protein>
    <submittedName>
        <fullName evidence="1">Uncharacterized protein</fullName>
    </submittedName>
</protein>
<gene>
    <name evidence="1" type="ORF">D3H65_05350</name>
</gene>
<proteinExistence type="predicted"/>
<reference evidence="1 2" key="1">
    <citation type="submission" date="2018-09" db="EMBL/GenBank/DDBJ databases">
        <title>Genome sequencing of strain 6GH32-13.</title>
        <authorList>
            <person name="Weon H.-Y."/>
            <person name="Heo J."/>
            <person name="Kwon S.-W."/>
        </authorList>
    </citation>
    <scope>NUCLEOTIDE SEQUENCE [LARGE SCALE GENOMIC DNA]</scope>
    <source>
        <strain evidence="1 2">5GH32-13</strain>
    </source>
</reference>
<dbReference type="Proteomes" id="UP000263900">
    <property type="component" value="Chromosome"/>
</dbReference>
<dbReference type="RefSeq" id="WP_119049274.1">
    <property type="nucleotide sequence ID" value="NZ_CP032157.1"/>
</dbReference>
<organism evidence="1 2">
    <name type="scientific">Paraflavitalea soli</name>
    <dbReference type="NCBI Taxonomy" id="2315862"/>
    <lineage>
        <taxon>Bacteria</taxon>
        <taxon>Pseudomonadati</taxon>
        <taxon>Bacteroidota</taxon>
        <taxon>Chitinophagia</taxon>
        <taxon>Chitinophagales</taxon>
        <taxon>Chitinophagaceae</taxon>
        <taxon>Paraflavitalea</taxon>
    </lineage>
</organism>
<dbReference type="EMBL" id="CP032157">
    <property type="protein sequence ID" value="AXY73436.1"/>
    <property type="molecule type" value="Genomic_DNA"/>
</dbReference>
<name>A0A3B7MK79_9BACT</name>
<evidence type="ECO:0000313" key="2">
    <source>
        <dbReference type="Proteomes" id="UP000263900"/>
    </source>
</evidence>
<dbReference type="AlphaFoldDB" id="A0A3B7MK79"/>